<accession>A0A7S4RD07</accession>
<keyword evidence="1" id="KW-0436">Ligase</keyword>
<dbReference type="InterPro" id="IPR052032">
    <property type="entry name" value="ATP-dep_AA_Ligase"/>
</dbReference>
<evidence type="ECO:0000256" key="2">
    <source>
        <dbReference type="ARBA" id="ARBA00022741"/>
    </source>
</evidence>
<proteinExistence type="predicted"/>
<keyword evidence="2 4" id="KW-0547">Nucleotide-binding</keyword>
<evidence type="ECO:0000256" key="4">
    <source>
        <dbReference type="PROSITE-ProRule" id="PRU00409"/>
    </source>
</evidence>
<name>A0A7S4RD07_9STRA</name>
<dbReference type="Gene3D" id="3.30.470.20">
    <property type="entry name" value="ATP-grasp fold, B domain"/>
    <property type="match status" value="1"/>
</dbReference>
<dbReference type="GO" id="GO:0046872">
    <property type="term" value="F:metal ion binding"/>
    <property type="evidence" value="ECO:0007669"/>
    <property type="project" value="InterPro"/>
</dbReference>
<organism evidence="7">
    <name type="scientific">Ditylum brightwellii</name>
    <dbReference type="NCBI Taxonomy" id="49249"/>
    <lineage>
        <taxon>Eukaryota</taxon>
        <taxon>Sar</taxon>
        <taxon>Stramenopiles</taxon>
        <taxon>Ochrophyta</taxon>
        <taxon>Bacillariophyta</taxon>
        <taxon>Mediophyceae</taxon>
        <taxon>Lithodesmiophycidae</taxon>
        <taxon>Lithodesmiales</taxon>
        <taxon>Lithodesmiaceae</taxon>
        <taxon>Ditylum</taxon>
    </lineage>
</organism>
<evidence type="ECO:0000313" key="7">
    <source>
        <dbReference type="EMBL" id="CAE4610398.1"/>
    </source>
</evidence>
<dbReference type="InterPro" id="IPR011761">
    <property type="entry name" value="ATP-grasp"/>
</dbReference>
<dbReference type="GO" id="GO:0005524">
    <property type="term" value="F:ATP binding"/>
    <property type="evidence" value="ECO:0007669"/>
    <property type="project" value="UniProtKB-UniRule"/>
</dbReference>
<feature type="domain" description="ATP-grasp" evidence="6">
    <location>
        <begin position="218"/>
        <end position="430"/>
    </location>
</feature>
<dbReference type="PANTHER" id="PTHR43585:SF2">
    <property type="entry name" value="ATP-GRASP ENZYME FSQD"/>
    <property type="match status" value="1"/>
</dbReference>
<gene>
    <name evidence="7" type="ORF">DBRI00130_LOCUS16550</name>
</gene>
<dbReference type="PROSITE" id="PS50975">
    <property type="entry name" value="ATP_GRASP"/>
    <property type="match status" value="1"/>
</dbReference>
<dbReference type="GO" id="GO:0016874">
    <property type="term" value="F:ligase activity"/>
    <property type="evidence" value="ECO:0007669"/>
    <property type="project" value="UniProtKB-KW"/>
</dbReference>
<dbReference type="EMBL" id="HBNS01020877">
    <property type="protein sequence ID" value="CAE4610398.1"/>
    <property type="molecule type" value="Transcribed_RNA"/>
</dbReference>
<keyword evidence="3 4" id="KW-0067">ATP-binding</keyword>
<reference evidence="7" key="1">
    <citation type="submission" date="2021-01" db="EMBL/GenBank/DDBJ databases">
        <authorList>
            <person name="Corre E."/>
            <person name="Pelletier E."/>
            <person name="Niang G."/>
            <person name="Scheremetjew M."/>
            <person name="Finn R."/>
            <person name="Kale V."/>
            <person name="Holt S."/>
            <person name="Cochrane G."/>
            <person name="Meng A."/>
            <person name="Brown T."/>
            <person name="Cohen L."/>
        </authorList>
    </citation>
    <scope>NUCLEOTIDE SEQUENCE</scope>
    <source>
        <strain evidence="7">GSO104</strain>
    </source>
</reference>
<evidence type="ECO:0000256" key="3">
    <source>
        <dbReference type="ARBA" id="ARBA00022840"/>
    </source>
</evidence>
<evidence type="ECO:0000259" key="6">
    <source>
        <dbReference type="PROSITE" id="PS50975"/>
    </source>
</evidence>
<evidence type="ECO:0000256" key="5">
    <source>
        <dbReference type="SAM" id="MobiDB-lite"/>
    </source>
</evidence>
<protein>
    <recommendedName>
        <fullName evidence="6">ATP-grasp domain-containing protein</fullName>
    </recommendedName>
</protein>
<dbReference type="AlphaFoldDB" id="A0A7S4RD07"/>
<evidence type="ECO:0000256" key="1">
    <source>
        <dbReference type="ARBA" id="ARBA00022598"/>
    </source>
</evidence>
<dbReference type="SUPFAM" id="SSF56059">
    <property type="entry name" value="Glutathione synthetase ATP-binding domain-like"/>
    <property type="match status" value="1"/>
</dbReference>
<sequence>MNAEIENVSTISLNRPDDDQVETNDMENIEHEALVGAEMSVKEARKSATIATLGDTPFSSGGEELEHHAIVATEIVSDPVEPHHPDAIQVNAVVLLDPRLTDCPEVLEATKRRGLITLAVIPKPKRITGSEFYPTAEALLEIGVHQVYEPPIGQNFDITECANHLQTVEQQQNLRFLGVIPLREAAVDYSDILAAMLGLHVHNDLGLCSARRDKGLMKTAVANAGLRVAKFARLTAQDGSDVPNAIKSLELDFPVVVKTPRGMSTMDVYICGSMEEAVRRSGEIVRSVGPDGKKANYSLLEEFLVGNEFAVNLIASPTTPRGVQVTDIWEYNKISTDGTMVNTWQTMVDPHSDTYAALVRYAEGVCRAVGIKYGFAHVELMSRYDEKKNKFVEPVMVEVGARLAGGRKAIMAGATVPGWKPFDAMVDAHCGVPVRVPARFSPAKIAKQVYVPSTKSGKLIGVEGDDFDRLKTYDSSIMLVKVGDQVKRARDLMSFCAYVWLIGSKEDVEADAKKARDEFIVDVEEQEPDSP</sequence>
<feature type="region of interest" description="Disordered" evidence="5">
    <location>
        <begin position="1"/>
        <end position="21"/>
    </location>
</feature>
<dbReference type="PANTHER" id="PTHR43585">
    <property type="entry name" value="FUMIPYRROLE BIOSYNTHESIS PROTEIN C"/>
    <property type="match status" value="1"/>
</dbReference>